<evidence type="ECO:0000256" key="2">
    <source>
        <dbReference type="SAM" id="Phobius"/>
    </source>
</evidence>
<keyword evidence="2" id="KW-1133">Transmembrane helix</keyword>
<evidence type="ECO:0000313" key="3">
    <source>
        <dbReference type="EMBL" id="MCU4744389.1"/>
    </source>
</evidence>
<evidence type="ECO:0000313" key="4">
    <source>
        <dbReference type="Proteomes" id="UP001321018"/>
    </source>
</evidence>
<evidence type="ECO:0000256" key="1">
    <source>
        <dbReference type="SAM" id="MobiDB-lite"/>
    </source>
</evidence>
<sequence length="307" mass="33187">MTWSRSRRLSVAVVVTCLLVGAVAFAAPVTGVDGAVATSSAQDNSDPAAPFEVETERHPDPDTNLITVRMTIEPEDAALVDLELETDRQRESMLVPNSYTTTVSPSNNAVGVESIGDDEFHVEELRPGERVVIEFQAVPMVSDRDELEVADISVEYTHHGQRLSTDFVATGDTTEPDPTPEASLPIPLLAGASALTLVFGFVIGTIAFGSNETVLDRREEWVGTLEDIEHRVEDPLVASRLQRLRERMSADERSAQSARPDDASQLEDGDDDTPRTLVGTILATVGRTGSSSDRTDDSTDEGPDIEL</sequence>
<feature type="compositionally biased region" description="Acidic residues" evidence="1">
    <location>
        <begin position="298"/>
        <end position="307"/>
    </location>
</feature>
<comment type="caution">
    <text evidence="3">The sequence shown here is derived from an EMBL/GenBank/DDBJ whole genome shotgun (WGS) entry which is preliminary data.</text>
</comment>
<dbReference type="RefSeq" id="WP_338006195.1">
    <property type="nucleotide sequence ID" value="NZ_JAOPKA010000027.1"/>
</dbReference>
<feature type="compositionally biased region" description="Basic and acidic residues" evidence="1">
    <location>
        <begin position="247"/>
        <end position="262"/>
    </location>
</feature>
<dbReference type="EMBL" id="JAOPKA010000027">
    <property type="protein sequence ID" value="MCU4744389.1"/>
    <property type="molecule type" value="Genomic_DNA"/>
</dbReference>
<dbReference type="Proteomes" id="UP001321018">
    <property type="component" value="Unassembled WGS sequence"/>
</dbReference>
<organism evidence="3 4">
    <name type="scientific">Natronoglomus mannanivorans</name>
    <dbReference type="NCBI Taxonomy" id="2979990"/>
    <lineage>
        <taxon>Archaea</taxon>
        <taxon>Methanobacteriati</taxon>
        <taxon>Methanobacteriota</taxon>
        <taxon>Stenosarchaea group</taxon>
        <taxon>Halobacteria</taxon>
        <taxon>Halobacteriales</taxon>
        <taxon>Natrialbaceae</taxon>
        <taxon>Natronoglomus</taxon>
    </lineage>
</organism>
<feature type="region of interest" description="Disordered" evidence="1">
    <location>
        <begin position="37"/>
        <end position="59"/>
    </location>
</feature>
<accession>A0AAP2Z5K7</accession>
<gene>
    <name evidence="3" type="ORF">OB960_23740</name>
</gene>
<proteinExistence type="predicted"/>
<reference evidence="3" key="1">
    <citation type="submission" date="2022-09" db="EMBL/GenBank/DDBJ databases">
        <title>Enrichment on poylsaccharides allowed isolation of novel metabolic and taxonomic groups of Haloarchaea.</title>
        <authorList>
            <person name="Sorokin D.Y."/>
            <person name="Elcheninov A.G."/>
            <person name="Khizhniak T.V."/>
            <person name="Kolganova T.V."/>
            <person name="Kublanov I.V."/>
        </authorList>
    </citation>
    <scope>NUCLEOTIDE SEQUENCE</scope>
    <source>
        <strain evidence="3">AArc-xg1-1</strain>
    </source>
</reference>
<feature type="transmembrane region" description="Helical" evidence="2">
    <location>
        <begin position="186"/>
        <end position="208"/>
    </location>
</feature>
<keyword evidence="2" id="KW-0812">Transmembrane</keyword>
<dbReference type="AlphaFoldDB" id="A0AAP2Z5K7"/>
<protein>
    <submittedName>
        <fullName evidence="3">Uncharacterized protein</fullName>
    </submittedName>
</protein>
<name>A0AAP2Z5K7_9EURY</name>
<keyword evidence="2" id="KW-0472">Membrane</keyword>
<feature type="region of interest" description="Disordered" evidence="1">
    <location>
        <begin position="247"/>
        <end position="307"/>
    </location>
</feature>